<accession>A0ACB8EHX6</accession>
<dbReference type="Proteomes" id="UP000827872">
    <property type="component" value="Linkage Group LG03"/>
</dbReference>
<protein>
    <submittedName>
        <fullName evidence="1">Fibulin-2</fullName>
    </submittedName>
</protein>
<gene>
    <name evidence="1" type="primary">FBLN2_2</name>
    <name evidence="1" type="ORF">K3G42_019125</name>
</gene>
<comment type="caution">
    <text evidence="1">The sequence shown here is derived from an EMBL/GenBank/DDBJ whole genome shotgun (WGS) entry which is preliminary data.</text>
</comment>
<evidence type="ECO:0000313" key="1">
    <source>
        <dbReference type="EMBL" id="KAH7992076.1"/>
    </source>
</evidence>
<name>A0ACB8EHX6_9SAUR</name>
<reference evidence="1" key="1">
    <citation type="submission" date="2021-08" db="EMBL/GenBank/DDBJ databases">
        <title>The first chromosome-level gecko genome reveals the dynamic sex chromosomes of Neotropical dwarf geckos (Sphaerodactylidae: Sphaerodactylus).</title>
        <authorList>
            <person name="Pinto B.J."/>
            <person name="Keating S.E."/>
            <person name="Gamble T."/>
        </authorList>
    </citation>
    <scope>NUCLEOTIDE SEQUENCE</scope>
    <source>
        <strain evidence="1">TG3544</strain>
    </source>
</reference>
<dbReference type="EMBL" id="CM037616">
    <property type="protein sequence ID" value="KAH7992076.1"/>
    <property type="molecule type" value="Genomic_DNA"/>
</dbReference>
<evidence type="ECO:0000313" key="2">
    <source>
        <dbReference type="Proteomes" id="UP000827872"/>
    </source>
</evidence>
<sequence>MLDIQSDSVKVICMELLALSSALMAPEQGKARTDRDSESMLTVSELEDHNEALSISNEAELSNSLPGDDLDECLVYPGELCQHLCINTVGSYKCSCFPRFTLQDDGRGCSPGGKMSKEVN</sequence>
<keyword evidence="2" id="KW-1185">Reference proteome</keyword>
<proteinExistence type="predicted"/>
<organism evidence="1 2">
    <name type="scientific">Sphaerodactylus townsendi</name>
    <dbReference type="NCBI Taxonomy" id="933632"/>
    <lineage>
        <taxon>Eukaryota</taxon>
        <taxon>Metazoa</taxon>
        <taxon>Chordata</taxon>
        <taxon>Craniata</taxon>
        <taxon>Vertebrata</taxon>
        <taxon>Euteleostomi</taxon>
        <taxon>Lepidosauria</taxon>
        <taxon>Squamata</taxon>
        <taxon>Bifurcata</taxon>
        <taxon>Gekkota</taxon>
        <taxon>Sphaerodactylidae</taxon>
        <taxon>Sphaerodactylus</taxon>
    </lineage>
</organism>